<evidence type="ECO:0000256" key="1">
    <source>
        <dbReference type="SAM" id="Phobius"/>
    </source>
</evidence>
<feature type="transmembrane region" description="Helical" evidence="1">
    <location>
        <begin position="108"/>
        <end position="129"/>
    </location>
</feature>
<proteinExistence type="predicted"/>
<reference evidence="2" key="1">
    <citation type="submission" date="2016-01" db="EMBL/GenBank/DDBJ databases">
        <title>Reference transcriptome for the parasite Schistocephalus solidus: insights into the molecular evolution of parasitism.</title>
        <authorList>
            <person name="Hebert F.O."/>
            <person name="Grambauer S."/>
            <person name="Barber I."/>
            <person name="Landry C.R."/>
            <person name="Aubin-Horth N."/>
        </authorList>
    </citation>
    <scope>NUCLEOTIDE SEQUENCE</scope>
</reference>
<dbReference type="EMBL" id="GEEE01005186">
    <property type="protein sequence ID" value="JAP58039.1"/>
    <property type="molecule type" value="Transcribed_RNA"/>
</dbReference>
<name>A0A0X3Q208_SCHSO</name>
<keyword evidence="1" id="KW-1133">Transmembrane helix</keyword>
<keyword evidence="1" id="KW-0812">Transmembrane</keyword>
<feature type="transmembrane region" description="Helical" evidence="1">
    <location>
        <begin position="81"/>
        <end position="102"/>
    </location>
</feature>
<evidence type="ECO:0000313" key="2">
    <source>
        <dbReference type="EMBL" id="JAP58039.1"/>
    </source>
</evidence>
<accession>A0A0X3Q208</accession>
<organism evidence="2">
    <name type="scientific">Schistocephalus solidus</name>
    <name type="common">Tapeworm</name>
    <dbReference type="NCBI Taxonomy" id="70667"/>
    <lineage>
        <taxon>Eukaryota</taxon>
        <taxon>Metazoa</taxon>
        <taxon>Spiralia</taxon>
        <taxon>Lophotrochozoa</taxon>
        <taxon>Platyhelminthes</taxon>
        <taxon>Cestoda</taxon>
        <taxon>Eucestoda</taxon>
        <taxon>Diphyllobothriidea</taxon>
        <taxon>Diphyllobothriidae</taxon>
        <taxon>Schistocephalus</taxon>
    </lineage>
</organism>
<feature type="transmembrane region" description="Helical" evidence="1">
    <location>
        <begin position="48"/>
        <end position="69"/>
    </location>
</feature>
<sequence>MEKSIIQLAVGLSISILFLILALALSNWRCGALLNSCLNSPTKDSYQIVGGLLLSAIILDILALVFVIVSCARSMPWPKPTALALTWAGGILSLTAVAYYYSKVDQTYSPLMAVIGMSFALAMAINVTIRMIAANVRK</sequence>
<protein>
    <submittedName>
        <fullName evidence="2">Uncharacterized protein</fullName>
    </submittedName>
</protein>
<dbReference type="AlphaFoldDB" id="A0A0X3Q208"/>
<keyword evidence="1" id="KW-0472">Membrane</keyword>
<gene>
    <name evidence="2" type="ORF">TR126594</name>
</gene>